<sequence length="360" mass="40368">MKEILVCNAVPIYEEAPVSLLLLKEKQEQILSLLQENEKETCYLIVPNSLSDIKVSSKVTLIRAKQDFGFTYGNHSALLKVVEGEKAIPYEANELEKAKQVVSVEELLGEQTKKVFITGNANISGVFEFTKQITPRKILDACKSKEKFKGMYFGHPMGLLIDESKLDEEILLTTDYIEILDETNCVLHFLLKTAERFSRESCGRCVFGHEGITQICMILTDITLKKGKQADLDLLIELCDRMKEQSLCEIGVTIAKVVSRAISYFRNEIEEHITKKSCKAGVCAKYVTFHILPDLCTGCMECADECEEDAILGKKKFIHVIEQEECSQCGVCLDACDEHAIVKAGAVKPRCPKKPIPCKK</sequence>
<dbReference type="OrthoDB" id="9761899at2"/>
<evidence type="ECO:0000313" key="6">
    <source>
        <dbReference type="Proteomes" id="UP000461768"/>
    </source>
</evidence>
<evidence type="ECO:0000259" key="4">
    <source>
        <dbReference type="PROSITE" id="PS51379"/>
    </source>
</evidence>
<dbReference type="PROSITE" id="PS00198">
    <property type="entry name" value="4FE4S_FER_1"/>
    <property type="match status" value="1"/>
</dbReference>
<dbReference type="EMBL" id="WAGX01000005">
    <property type="protein sequence ID" value="KAB1438426.1"/>
    <property type="molecule type" value="Genomic_DNA"/>
</dbReference>
<feature type="domain" description="4Fe-4S ferredoxin-type" evidence="4">
    <location>
        <begin position="287"/>
        <end position="316"/>
    </location>
</feature>
<dbReference type="InterPro" id="IPR017896">
    <property type="entry name" value="4Fe4S_Fe-S-bd"/>
</dbReference>
<dbReference type="PANTHER" id="PTHR43578">
    <property type="entry name" value="NADH-QUINONE OXIDOREDUCTASE SUBUNIT F"/>
    <property type="match status" value="1"/>
</dbReference>
<gene>
    <name evidence="5" type="ORF">F7O84_12855</name>
</gene>
<dbReference type="AlphaFoldDB" id="A0A7V7QKZ2"/>
<proteinExistence type="predicted"/>
<evidence type="ECO:0000256" key="1">
    <source>
        <dbReference type="ARBA" id="ARBA00022723"/>
    </source>
</evidence>
<reference evidence="5 6" key="2">
    <citation type="submission" date="2020-02" db="EMBL/GenBank/DDBJ databases">
        <title>Candidatus Galacturonibacter soehngenii shows hetero-acetogenic catabolism of galacturonic acid but lacks a canonical carbon monoxide dehydrogenase/acetyl-CoA synthase complex.</title>
        <authorList>
            <person name="Diender M."/>
            <person name="Stouten G.R."/>
            <person name="Petersen J.F."/>
            <person name="Nielsen P.H."/>
            <person name="Dueholm M.S."/>
            <person name="Pronk J.T."/>
            <person name="Van Loosdrecht M.C.M."/>
        </authorList>
    </citation>
    <scope>NUCLEOTIDE SEQUENCE [LARGE SCALE GENOMIC DNA]</scope>
    <source>
        <strain evidence="5">GalUA</strain>
    </source>
</reference>
<evidence type="ECO:0000313" key="5">
    <source>
        <dbReference type="EMBL" id="KAB1438426.1"/>
    </source>
</evidence>
<dbReference type="InterPro" id="IPR037207">
    <property type="entry name" value="Nuop51_4Fe4S-bd_sf"/>
</dbReference>
<accession>A0A7V7QKZ2</accession>
<evidence type="ECO:0000256" key="3">
    <source>
        <dbReference type="ARBA" id="ARBA00023014"/>
    </source>
</evidence>
<dbReference type="SMART" id="SM00928">
    <property type="entry name" value="NADH_4Fe-4S"/>
    <property type="match status" value="1"/>
</dbReference>
<dbReference type="GO" id="GO:0051539">
    <property type="term" value="F:4 iron, 4 sulfur cluster binding"/>
    <property type="evidence" value="ECO:0007669"/>
    <property type="project" value="InterPro"/>
</dbReference>
<evidence type="ECO:0000256" key="2">
    <source>
        <dbReference type="ARBA" id="ARBA00023004"/>
    </source>
</evidence>
<reference evidence="5 6" key="1">
    <citation type="submission" date="2019-09" db="EMBL/GenBank/DDBJ databases">
        <authorList>
            <person name="Valk L.C."/>
        </authorList>
    </citation>
    <scope>NUCLEOTIDE SEQUENCE [LARGE SCALE GENOMIC DNA]</scope>
    <source>
        <strain evidence="5">GalUA</strain>
    </source>
</reference>
<dbReference type="PANTHER" id="PTHR43578:SF3">
    <property type="entry name" value="NADH-QUINONE OXIDOREDUCTASE SUBUNIT F"/>
    <property type="match status" value="1"/>
</dbReference>
<dbReference type="SUPFAM" id="SSF54862">
    <property type="entry name" value="4Fe-4S ferredoxins"/>
    <property type="match status" value="1"/>
</dbReference>
<dbReference type="InterPro" id="IPR019575">
    <property type="entry name" value="Nuop51_4Fe4S-bd"/>
</dbReference>
<dbReference type="Pfam" id="PF10589">
    <property type="entry name" value="NADH_4Fe-4S"/>
    <property type="match status" value="1"/>
</dbReference>
<dbReference type="InterPro" id="IPR017900">
    <property type="entry name" value="4Fe4S_Fe_S_CS"/>
</dbReference>
<dbReference type="Pfam" id="PF00037">
    <property type="entry name" value="Fer4"/>
    <property type="match status" value="1"/>
</dbReference>
<dbReference type="Gene3D" id="1.20.1440.230">
    <property type="entry name" value="NADH-ubiquinone oxidoreductase 51kDa subunit, iron-sulphur binding domain"/>
    <property type="match status" value="1"/>
</dbReference>
<organism evidence="5 6">
    <name type="scientific">Candidatus Galacturonatibacter soehngenii</name>
    <dbReference type="NCBI Taxonomy" id="2307010"/>
    <lineage>
        <taxon>Bacteria</taxon>
        <taxon>Bacillati</taxon>
        <taxon>Bacillota</taxon>
        <taxon>Clostridia</taxon>
        <taxon>Lachnospirales</taxon>
        <taxon>Lachnospiraceae</taxon>
        <taxon>Candidatus Galacturonatibacter</taxon>
    </lineage>
</organism>
<protein>
    <submittedName>
        <fullName evidence="5">NADP-reducing hydrogenase subunit HndC</fullName>
    </submittedName>
</protein>
<dbReference type="Gene3D" id="3.30.70.20">
    <property type="match status" value="1"/>
</dbReference>
<dbReference type="Proteomes" id="UP000461768">
    <property type="component" value="Unassembled WGS sequence"/>
</dbReference>
<dbReference type="PROSITE" id="PS51379">
    <property type="entry name" value="4FE4S_FER_2"/>
    <property type="match status" value="2"/>
</dbReference>
<dbReference type="GO" id="GO:0046872">
    <property type="term" value="F:metal ion binding"/>
    <property type="evidence" value="ECO:0007669"/>
    <property type="project" value="UniProtKB-KW"/>
</dbReference>
<name>A0A7V7QKZ2_9FIRM</name>
<comment type="caution">
    <text evidence="5">The sequence shown here is derived from an EMBL/GenBank/DDBJ whole genome shotgun (WGS) entry which is preliminary data.</text>
</comment>
<dbReference type="SUPFAM" id="SSF140490">
    <property type="entry name" value="Nqo1C-terminal domain-like"/>
    <property type="match status" value="1"/>
</dbReference>
<feature type="domain" description="4Fe-4S ferredoxin-type" evidence="4">
    <location>
        <begin position="317"/>
        <end position="346"/>
    </location>
</feature>
<keyword evidence="2" id="KW-0408">Iron</keyword>
<keyword evidence="3" id="KW-0411">Iron-sulfur</keyword>
<keyword evidence="6" id="KW-1185">Reference proteome</keyword>
<dbReference type="RefSeq" id="WP_151145837.1">
    <property type="nucleotide sequence ID" value="NZ_WAGX01000005.1"/>
</dbReference>
<keyword evidence="1" id="KW-0479">Metal-binding</keyword>